<comment type="caution">
    <text evidence="1">The sequence shown here is derived from an EMBL/GenBank/DDBJ whole genome shotgun (WGS) entry which is preliminary data.</text>
</comment>
<accession>A0ABW8A3I6</accession>
<keyword evidence="2" id="KW-1185">Reference proteome</keyword>
<proteinExistence type="predicted"/>
<protein>
    <submittedName>
        <fullName evidence="1">Uncharacterized protein</fullName>
    </submittedName>
</protein>
<evidence type="ECO:0000313" key="2">
    <source>
        <dbReference type="Proteomes" id="UP001612928"/>
    </source>
</evidence>
<organism evidence="1 2">
    <name type="scientific">Nonomuraea indica</name>
    <dbReference type="NCBI Taxonomy" id="1581193"/>
    <lineage>
        <taxon>Bacteria</taxon>
        <taxon>Bacillati</taxon>
        <taxon>Actinomycetota</taxon>
        <taxon>Actinomycetes</taxon>
        <taxon>Streptosporangiales</taxon>
        <taxon>Streptosporangiaceae</taxon>
        <taxon>Nonomuraea</taxon>
    </lineage>
</organism>
<dbReference type="Proteomes" id="UP001612928">
    <property type="component" value="Unassembled WGS sequence"/>
</dbReference>
<gene>
    <name evidence="1" type="ORF">ACIBP5_13965</name>
</gene>
<evidence type="ECO:0000313" key="1">
    <source>
        <dbReference type="EMBL" id="MFI7441055.1"/>
    </source>
</evidence>
<dbReference type="RefSeq" id="WP_397020843.1">
    <property type="nucleotide sequence ID" value="NZ_JBITMB010000003.1"/>
</dbReference>
<dbReference type="EMBL" id="JBITMB010000003">
    <property type="protein sequence ID" value="MFI7441055.1"/>
    <property type="molecule type" value="Genomic_DNA"/>
</dbReference>
<name>A0ABW8A3I6_9ACTN</name>
<sequence>MAVSPPDPPRQPPLGINHDQLRKQAAPAFDATASSVREAIRLAGESLGAIAGWPTGEEVDRAFVTWCSPKRDEMFRLIEDYAMVCEDLADGILSMERTVKVIDWGLADDMTVEDIPVYVRPDEGFR</sequence>
<reference evidence="1 2" key="1">
    <citation type="submission" date="2024-10" db="EMBL/GenBank/DDBJ databases">
        <title>The Natural Products Discovery Center: Release of the First 8490 Sequenced Strains for Exploring Actinobacteria Biosynthetic Diversity.</title>
        <authorList>
            <person name="Kalkreuter E."/>
            <person name="Kautsar S.A."/>
            <person name="Yang D."/>
            <person name="Bader C.D."/>
            <person name="Teijaro C.N."/>
            <person name="Fluegel L."/>
            <person name="Davis C.M."/>
            <person name="Simpson J.R."/>
            <person name="Lauterbach L."/>
            <person name="Steele A.D."/>
            <person name="Gui C."/>
            <person name="Meng S."/>
            <person name="Li G."/>
            <person name="Viehrig K."/>
            <person name="Ye F."/>
            <person name="Su P."/>
            <person name="Kiefer A.F."/>
            <person name="Nichols A."/>
            <person name="Cepeda A.J."/>
            <person name="Yan W."/>
            <person name="Fan B."/>
            <person name="Jiang Y."/>
            <person name="Adhikari A."/>
            <person name="Zheng C.-J."/>
            <person name="Schuster L."/>
            <person name="Cowan T.M."/>
            <person name="Smanski M.J."/>
            <person name="Chevrette M.G."/>
            <person name="De Carvalho L.P.S."/>
            <person name="Shen B."/>
        </authorList>
    </citation>
    <scope>NUCLEOTIDE SEQUENCE [LARGE SCALE GENOMIC DNA]</scope>
    <source>
        <strain evidence="1 2">NPDC049503</strain>
    </source>
</reference>